<evidence type="ECO:0000313" key="4">
    <source>
        <dbReference type="Proteomes" id="UP000225821"/>
    </source>
</evidence>
<keyword evidence="1" id="KW-0175">Coiled coil</keyword>
<evidence type="ECO:0000256" key="1">
    <source>
        <dbReference type="SAM" id="Coils"/>
    </source>
</evidence>
<reference evidence="3 4" key="1">
    <citation type="submission" date="2016-03" db="EMBL/GenBank/DDBJ databases">
        <title>Characterisation of pf16 and phiPMW: Two novel phages infecting Pseudomonas putida PpG1.</title>
        <authorList>
            <person name="Magill D.J."/>
            <person name="Krylov V.N."/>
            <person name="Shaburova O.V."/>
            <person name="Allen C.C.R."/>
            <person name="McGrath J.W."/>
            <person name="Quinn J.P."/>
            <person name="Kulakov L.A."/>
        </authorList>
    </citation>
    <scope>NUCLEOTIDE SEQUENCE [LARGE SCALE GENOMIC DNA]</scope>
</reference>
<feature type="transmembrane region" description="Helical" evidence="2">
    <location>
        <begin position="6"/>
        <end position="29"/>
    </location>
</feature>
<keyword evidence="2" id="KW-0472">Membrane</keyword>
<name>A0A1S5R462_9CAUD</name>
<organism evidence="3 4">
    <name type="scientific">Pseudomonas phage pf16</name>
    <dbReference type="NCBI Taxonomy" id="1815630"/>
    <lineage>
        <taxon>Viruses</taxon>
        <taxon>Duplodnaviria</taxon>
        <taxon>Heunggongvirae</taxon>
        <taxon>Uroviricota</taxon>
        <taxon>Caudoviricetes</taxon>
        <taxon>Chakrabartyvirus</taxon>
        <taxon>Chakrabartyvirus pf16</taxon>
    </lineage>
</organism>
<keyword evidence="2" id="KW-1133">Transmembrane helix</keyword>
<protein>
    <submittedName>
        <fullName evidence="3">Uncharacterized protein</fullName>
    </submittedName>
</protein>
<accession>A0A1S5R462</accession>
<keyword evidence="4" id="KW-1185">Reference proteome</keyword>
<evidence type="ECO:0000256" key="2">
    <source>
        <dbReference type="SAM" id="Phobius"/>
    </source>
</evidence>
<dbReference type="EMBL" id="KU873925">
    <property type="protein sequence ID" value="AND75114.1"/>
    <property type="molecule type" value="Genomic_DNA"/>
</dbReference>
<proteinExistence type="predicted"/>
<gene>
    <name evidence="3" type="ORF">pf16_191</name>
</gene>
<keyword evidence="2" id="KW-0812">Transmembrane</keyword>
<feature type="coiled-coil region" evidence="1">
    <location>
        <begin position="95"/>
        <end position="129"/>
    </location>
</feature>
<sequence>MTEALELWQLITVLVGVCTAVLGPAVWFFKHNTTRIESENEKFITKFENSSTESFKSIKEDLKDFRRHFDHKISEVYIAVDSKNRELKEFVSKELDFIKEHIKQVEGRVHDYREQSHEIEKKLLKLESLLSKDYITREDLYEYLKMRNPTA</sequence>
<evidence type="ECO:0000313" key="3">
    <source>
        <dbReference type="EMBL" id="AND75114.1"/>
    </source>
</evidence>
<dbReference type="Proteomes" id="UP000225821">
    <property type="component" value="Segment"/>
</dbReference>